<dbReference type="Gene3D" id="3.40.50.2300">
    <property type="match status" value="2"/>
</dbReference>
<keyword evidence="3" id="KW-1185">Reference proteome</keyword>
<dbReference type="OrthoDB" id="3440574at2"/>
<feature type="transmembrane region" description="Helical" evidence="1">
    <location>
        <begin position="429"/>
        <end position="449"/>
    </location>
</feature>
<dbReference type="InterPro" id="IPR028082">
    <property type="entry name" value="Peripla_BP_I"/>
</dbReference>
<reference evidence="2 3" key="1">
    <citation type="submission" date="2019-05" db="EMBL/GenBank/DDBJ databases">
        <title>Comparative genomics and metabolomics analyses of clavulanic acid producing Streptomyces species provides insight into specialized metabolism and evolution of beta-lactam biosynthetic gene clusters.</title>
        <authorList>
            <person name="Moore M.A."/>
            <person name="Cruz-Morales P."/>
            <person name="Barona Gomez F."/>
            <person name="Kapil T."/>
        </authorList>
    </citation>
    <scope>NUCLEOTIDE SEQUENCE [LARGE SCALE GENOMIC DNA]</scope>
    <source>
        <strain evidence="2 3">NRRL 5741</strain>
    </source>
</reference>
<dbReference type="CDD" id="cd06268">
    <property type="entry name" value="PBP1_ABC_transporter_LIVBP-like"/>
    <property type="match status" value="1"/>
</dbReference>
<keyword evidence="1" id="KW-0472">Membrane</keyword>
<protein>
    <submittedName>
        <fullName evidence="2">ABC transporter substrate-binding protein</fullName>
    </submittedName>
</protein>
<evidence type="ECO:0000313" key="2">
    <source>
        <dbReference type="EMBL" id="MQT00551.1"/>
    </source>
</evidence>
<sequence>MSTGAGVDVQRRLEFLVRDFRTSRPPMPVVVLHAEDVSGADGSDEDRVVELVEELYAGHDAHGTRCAVAPDVREGPTELRRAAGLVRDLSDPKRWDGRRSLYRRYSFPRLRLVRAIEDAVGELDADWPRLPSASGVARGAPDPAQRLLDQLARQRWRPKDSVRWNARLNLFDMAHILPASLVAVLAALLARSHWAVALGSGLGILLLLTLLDNILPGRAPIFLWLRRESRWFMTTTFLRAPSPGRPTDFSLLRPARSWNAIAARAHDVAEALKTGDDFQLQLYVLALFEDLRDNHRRWSWDLRGFKRPRPPALFLPRASAENGGIELIKAVSDVRSRRSELDPLVIVAAVRGADVGRLQRSVIQGPGTAPWTWYQEWGRNLRAGQSPSRALAELPWVIKVPLPGDRLVPPADGQRHCVKAAAKPTAARLVWSLHTLLLVIALLATGVGLRAQELHERHCSASLLTANQDSARLPGDPGGTECIGIATGDVRFADWLTSDGTSPARDQTPWSVAWLEERIREENESILAEHPDNHVTVVYAGPLSSPSDSRSPVKGIEELAGVYLAQAAINDSSPVQLRVLIANGGVDMRHQVRMADAIAAYAKDDPTVVGVLGAGRNLTTSDDIARKLGNGWLPVVSGTNSATDLPRRFANWFSLAATDEWQVAQLGLIAAQLREPGTRQHALVLARDTRKTDDRYTQEQAEYGGRMLRKQGYAMLPQLEYAVRAGRPELQVHTEKFCQGESVPSVIYFAGRAEDVAPLMTQLNTEPGCARQRISILTGDDLSKADFSPGGEGVAPSVTLYHSTLAELRLAAPRTMFYKNAAKYLPKLGSGEVSYDTHALASGQTALAHDATQTLYRAASRDGAPQSRAATWVHLRTVKLGGMATGTIDLTGAKPYADRSGHSIALKEVKGTPDGKPTSRVLCSRIAGDARPLSVKECAVKPED</sequence>
<evidence type="ECO:0000313" key="3">
    <source>
        <dbReference type="Proteomes" id="UP000419138"/>
    </source>
</evidence>
<dbReference type="EMBL" id="VCLA01000082">
    <property type="protein sequence ID" value="MQT00551.1"/>
    <property type="molecule type" value="Genomic_DNA"/>
</dbReference>
<proteinExistence type="predicted"/>
<dbReference type="SUPFAM" id="SSF53822">
    <property type="entry name" value="Periplasmic binding protein-like I"/>
    <property type="match status" value="1"/>
</dbReference>
<dbReference type="RefSeq" id="WP_153522216.1">
    <property type="nucleotide sequence ID" value="NZ_JBEPDZ010000044.1"/>
</dbReference>
<gene>
    <name evidence="2" type="ORF">FF041_10020</name>
</gene>
<organism evidence="2 3">
    <name type="scientific">Streptomyces jumonjinensis</name>
    <dbReference type="NCBI Taxonomy" id="1945"/>
    <lineage>
        <taxon>Bacteria</taxon>
        <taxon>Bacillati</taxon>
        <taxon>Actinomycetota</taxon>
        <taxon>Actinomycetes</taxon>
        <taxon>Kitasatosporales</taxon>
        <taxon>Streptomycetaceae</taxon>
        <taxon>Streptomyces</taxon>
    </lineage>
</organism>
<comment type="caution">
    <text evidence="2">The sequence shown here is derived from an EMBL/GenBank/DDBJ whole genome shotgun (WGS) entry which is preliminary data.</text>
</comment>
<dbReference type="Proteomes" id="UP000419138">
    <property type="component" value="Unassembled WGS sequence"/>
</dbReference>
<feature type="transmembrane region" description="Helical" evidence="1">
    <location>
        <begin position="194"/>
        <end position="215"/>
    </location>
</feature>
<accession>A0A646KEQ3</accession>
<keyword evidence="1" id="KW-0812">Transmembrane</keyword>
<feature type="transmembrane region" description="Helical" evidence="1">
    <location>
        <begin position="168"/>
        <end position="188"/>
    </location>
</feature>
<name>A0A646KEQ3_STRJU</name>
<evidence type="ECO:0000256" key="1">
    <source>
        <dbReference type="SAM" id="Phobius"/>
    </source>
</evidence>
<keyword evidence="1" id="KW-1133">Transmembrane helix</keyword>
<dbReference type="AlphaFoldDB" id="A0A646KEQ3"/>